<evidence type="ECO:0000313" key="2">
    <source>
        <dbReference type="Proteomes" id="UP001304461"/>
    </source>
</evidence>
<organism evidence="1 2">
    <name type="scientific">Cyanobium gracile UHCC 0139</name>
    <dbReference type="NCBI Taxonomy" id="3110308"/>
    <lineage>
        <taxon>Bacteria</taxon>
        <taxon>Bacillati</taxon>
        <taxon>Cyanobacteriota</taxon>
        <taxon>Cyanophyceae</taxon>
        <taxon>Synechococcales</taxon>
        <taxon>Prochlorococcaceae</taxon>
        <taxon>Cyanobium</taxon>
    </lineage>
</organism>
<dbReference type="Proteomes" id="UP001304461">
    <property type="component" value="Unassembled WGS sequence"/>
</dbReference>
<reference evidence="1 2" key="1">
    <citation type="submission" date="2023-12" db="EMBL/GenBank/DDBJ databases">
        <title>Baltic Sea Cyanobacteria.</title>
        <authorList>
            <person name="Delbaje E."/>
            <person name="Fewer D.P."/>
            <person name="Shishido T.K."/>
        </authorList>
    </citation>
    <scope>NUCLEOTIDE SEQUENCE [LARGE SCALE GENOMIC DNA]</scope>
    <source>
        <strain evidence="1 2">UHCC 0139</strain>
    </source>
</reference>
<dbReference type="EMBL" id="JAYGHX010000005">
    <property type="protein sequence ID" value="MEA5391613.1"/>
    <property type="molecule type" value="Genomic_DNA"/>
</dbReference>
<accession>A0ABU5RV23</accession>
<proteinExistence type="predicted"/>
<dbReference type="RefSeq" id="WP_323305629.1">
    <property type="nucleotide sequence ID" value="NZ_JAYGHX010000005.1"/>
</dbReference>
<protein>
    <submittedName>
        <fullName evidence="1">Uncharacterized protein</fullName>
    </submittedName>
</protein>
<name>A0ABU5RV23_9CYAN</name>
<keyword evidence="2" id="KW-1185">Reference proteome</keyword>
<evidence type="ECO:0000313" key="1">
    <source>
        <dbReference type="EMBL" id="MEA5391613.1"/>
    </source>
</evidence>
<comment type="caution">
    <text evidence="1">The sequence shown here is derived from an EMBL/GenBank/DDBJ whole genome shotgun (WGS) entry which is preliminary data.</text>
</comment>
<sequence length="222" mass="24339">MITPPLLVRWYGTLATVAALLAAQAIVLPRWPAAPRPLPAEQLEEALRGAELLPEAGRPSLTSPWPAKRSYELATSAPVVLPLREGFELTMMAGAVRQRFNFQAGTIGRNHASLKLRQRRLIGTPVPTARGLAQDRPTLQTCLVAVPGLHRPFGVTREQLSTIADRRAVGRQAAVERVIGLQPNRTYACTLISLRGPRGEPPSERLWQQVLALVEPVLRTHT</sequence>
<gene>
    <name evidence="1" type="ORF">VB738_10130</name>
</gene>